<sequence>MIYLDNASTTKPDSEVLSLYQEAQASMYFNSESLHIGGEMIKETLHSCRTYIQRYFNTTKEILFTTSGSHANLIAIQNYLASHEQGTVVVSPYEHPSIWAALAPYEPQITVVQMPLNDQAEIDIVALEQLLNQDTLLVIAQHVNSETGYILPIEAIAKLAHQYHIPFHVDGVQAVQKIERPSLDQICTSYSFSGHKFHGTKGSGVLAISHAYVRPLNPHYFHEQGTRNGTLDLPSILALTKALTLTSHFDHLQRLHHYAKQRAEMIGFTVLTFKQQAPHILGLMTPHFEGQWLMQSLSSRNICISTGTACGHGVLLSQGLIHKIQNDQLEPDQYIRISFSKETTIDEIDQCFSQIDHIFKGVPIHESS</sequence>
<evidence type="ECO:0000259" key="3">
    <source>
        <dbReference type="Pfam" id="PF00266"/>
    </source>
</evidence>
<dbReference type="InterPro" id="IPR015424">
    <property type="entry name" value="PyrdxlP-dep_Trfase"/>
</dbReference>
<dbReference type="EMBL" id="UHEF01000001">
    <property type="protein sequence ID" value="SUM86195.1"/>
    <property type="molecule type" value="Genomic_DNA"/>
</dbReference>
<evidence type="ECO:0000313" key="4">
    <source>
        <dbReference type="EMBL" id="CAD7358604.1"/>
    </source>
</evidence>
<dbReference type="InterPro" id="IPR015421">
    <property type="entry name" value="PyrdxlP-dep_Trfase_major"/>
</dbReference>
<dbReference type="Gene3D" id="3.90.1150.10">
    <property type="entry name" value="Aspartate Aminotransferase, domain 1"/>
    <property type="match status" value="1"/>
</dbReference>
<keyword evidence="2" id="KW-0663">Pyridoxal phosphate</keyword>
<dbReference type="Pfam" id="PF00266">
    <property type="entry name" value="Aminotran_5"/>
    <property type="match status" value="1"/>
</dbReference>
<dbReference type="InterPro" id="IPR000192">
    <property type="entry name" value="Aminotrans_V_dom"/>
</dbReference>
<dbReference type="Proteomes" id="UP000264146">
    <property type="component" value="Chromosome"/>
</dbReference>
<dbReference type="AlphaFoldDB" id="A0A7Z7VWQ8"/>
<name>A0A7Z7VWQ8_STASC</name>
<feature type="domain" description="Aminotransferase class V" evidence="3">
    <location>
        <begin position="2"/>
        <end position="350"/>
    </location>
</feature>
<dbReference type="InterPro" id="IPR016454">
    <property type="entry name" value="Cysteine_dSase"/>
</dbReference>
<keyword evidence="5" id="KW-0032">Aminotransferase</keyword>
<evidence type="ECO:0000256" key="2">
    <source>
        <dbReference type="ARBA" id="ARBA00022898"/>
    </source>
</evidence>
<comment type="cofactor">
    <cofactor evidence="1">
        <name>pyridoxal 5'-phosphate</name>
        <dbReference type="ChEBI" id="CHEBI:597326"/>
    </cofactor>
</comment>
<protein>
    <submittedName>
        <fullName evidence="5">Putative Cysteine desulfurase/aminotransferase,class V</fullName>
        <ecNumber evidence="5">2.8.1.7</ecNumber>
    </submittedName>
</protein>
<dbReference type="PIRSF" id="PIRSF005572">
    <property type="entry name" value="NifS"/>
    <property type="match status" value="1"/>
</dbReference>
<dbReference type="Gene3D" id="3.40.640.10">
    <property type="entry name" value="Type I PLP-dependent aspartate aminotransferase-like (Major domain)"/>
    <property type="match status" value="1"/>
</dbReference>
<dbReference type="GO" id="GO:0031071">
    <property type="term" value="F:cysteine desulfurase activity"/>
    <property type="evidence" value="ECO:0007669"/>
    <property type="project" value="UniProtKB-EC"/>
</dbReference>
<proteinExistence type="predicted"/>
<keyword evidence="5" id="KW-0808">Transferase</keyword>
<dbReference type="PANTHER" id="PTHR11601">
    <property type="entry name" value="CYSTEINE DESULFURYLASE FAMILY MEMBER"/>
    <property type="match status" value="1"/>
</dbReference>
<dbReference type="EMBL" id="LR962863">
    <property type="protein sequence ID" value="CAD7358604.1"/>
    <property type="molecule type" value="Genomic_DNA"/>
</dbReference>
<evidence type="ECO:0000313" key="6">
    <source>
        <dbReference type="Proteomes" id="UP000264146"/>
    </source>
</evidence>
<evidence type="ECO:0000313" key="5">
    <source>
        <dbReference type="EMBL" id="SUM86195.1"/>
    </source>
</evidence>
<dbReference type="GO" id="GO:0008483">
    <property type="term" value="F:transaminase activity"/>
    <property type="evidence" value="ECO:0007669"/>
    <property type="project" value="UniProtKB-KW"/>
</dbReference>
<evidence type="ECO:0000256" key="1">
    <source>
        <dbReference type="ARBA" id="ARBA00001933"/>
    </source>
</evidence>
<accession>A0A7Z7VWQ8</accession>
<dbReference type="RefSeq" id="WP_016425900.1">
    <property type="nucleotide sequence ID" value="NZ_CABKRV010000002.1"/>
</dbReference>
<reference evidence="5" key="1">
    <citation type="submission" date="2018-06" db="EMBL/GenBank/DDBJ databases">
        <authorList>
            <consortium name="Pathogen Informatics"/>
            <person name="Doyle S."/>
        </authorList>
    </citation>
    <scope>NUCLEOTIDE SEQUENCE [LARGE SCALE GENOMIC DNA]</scope>
    <source>
        <strain evidence="5">NCTC12218</strain>
    </source>
</reference>
<gene>
    <name evidence="5" type="primary">nifS</name>
    <name evidence="5" type="ORF">NCTC12218_00185</name>
</gene>
<reference evidence="4 6" key="2">
    <citation type="submission" date="2020-11" db="EMBL/GenBank/DDBJ databases">
        <authorList>
            <consortium name="Pathogen Informatics"/>
        </authorList>
    </citation>
    <scope>NUCLEOTIDE SEQUENCE [LARGE SCALE GENOMIC DNA]</scope>
    <source>
        <strain evidence="4 6">NCTC12218</strain>
    </source>
</reference>
<dbReference type="EC" id="2.8.1.7" evidence="5"/>
<organism evidence="5">
    <name type="scientific">Staphylococcus schleiferi</name>
    <dbReference type="NCBI Taxonomy" id="1295"/>
    <lineage>
        <taxon>Bacteria</taxon>
        <taxon>Bacillati</taxon>
        <taxon>Bacillota</taxon>
        <taxon>Bacilli</taxon>
        <taxon>Bacillales</taxon>
        <taxon>Staphylococcaceae</taxon>
        <taxon>Staphylococcus</taxon>
    </lineage>
</organism>
<dbReference type="InterPro" id="IPR015422">
    <property type="entry name" value="PyrdxlP-dep_Trfase_small"/>
</dbReference>
<dbReference type="SUPFAM" id="SSF53383">
    <property type="entry name" value="PLP-dependent transferases"/>
    <property type="match status" value="1"/>
</dbReference>
<dbReference type="PANTHER" id="PTHR11601:SF36">
    <property type="entry name" value="CYSTEINE DESULFURASE NIFS-RELATED"/>
    <property type="match status" value="1"/>
</dbReference>
<dbReference type="GeneID" id="93788946"/>